<feature type="compositionally biased region" description="Low complexity" evidence="1">
    <location>
        <begin position="24"/>
        <end position="36"/>
    </location>
</feature>
<dbReference type="EMBL" id="CM000785">
    <property type="protein sequence ID" value="AQL09047.1"/>
    <property type="molecule type" value="Genomic_DNA"/>
</dbReference>
<feature type="compositionally biased region" description="Polar residues" evidence="1">
    <location>
        <begin position="136"/>
        <end position="147"/>
    </location>
</feature>
<feature type="region of interest" description="Disordered" evidence="1">
    <location>
        <begin position="1"/>
        <end position="84"/>
    </location>
</feature>
<dbReference type="GO" id="GO:0005783">
    <property type="term" value="C:endoplasmic reticulum"/>
    <property type="evidence" value="ECO:0007669"/>
    <property type="project" value="UniProtKB-ARBA"/>
</dbReference>
<dbReference type="AlphaFoldDB" id="A0A1D6PIA2"/>
<organism evidence="2">
    <name type="scientific">Zea mays</name>
    <name type="common">Maize</name>
    <dbReference type="NCBI Taxonomy" id="4577"/>
    <lineage>
        <taxon>Eukaryota</taxon>
        <taxon>Viridiplantae</taxon>
        <taxon>Streptophyta</taxon>
        <taxon>Embryophyta</taxon>
        <taxon>Tracheophyta</taxon>
        <taxon>Spermatophyta</taxon>
        <taxon>Magnoliopsida</taxon>
        <taxon>Liliopsida</taxon>
        <taxon>Poales</taxon>
        <taxon>Poaceae</taxon>
        <taxon>PACMAD clade</taxon>
        <taxon>Panicoideae</taxon>
        <taxon>Andropogonodae</taxon>
        <taxon>Andropogoneae</taxon>
        <taxon>Tripsacinae</taxon>
        <taxon>Zea</taxon>
    </lineage>
</organism>
<reference evidence="2" key="1">
    <citation type="submission" date="2015-12" db="EMBL/GenBank/DDBJ databases">
        <title>Update maize B73 reference genome by single molecule sequencing technologies.</title>
        <authorList>
            <consortium name="Maize Genome Sequencing Project"/>
            <person name="Ware D."/>
        </authorList>
    </citation>
    <scope>NUCLEOTIDE SEQUENCE</scope>
    <source>
        <tissue evidence="2">Seedling</tissue>
    </source>
</reference>
<gene>
    <name evidence="2" type="ORF">ZEAMMB73_Zm00001d048175</name>
</gene>
<accession>A0A1D6PIA2</accession>
<evidence type="ECO:0000313" key="2">
    <source>
        <dbReference type="EMBL" id="AQL09047.1"/>
    </source>
</evidence>
<feature type="compositionally biased region" description="Basic and acidic residues" evidence="1">
    <location>
        <begin position="37"/>
        <end position="51"/>
    </location>
</feature>
<name>A0A1D6PIA2_MAIZE</name>
<dbReference type="InterPro" id="IPR001623">
    <property type="entry name" value="DnaJ_domain"/>
</dbReference>
<sequence length="293" mass="32757">MDSSLCHLSAGTKQSNDHTKNDVSSTTLSSKISRSPSGERSRSSRVKEKMKGFIKLFSPESSPKRKRAPETQRQTSVGKNGTKTELHDKFSMSSLEASEDVETVQMNSQNAFTAEPFPMTEVQERLDKPVLTANSKMDTATGSNEAASNEPIHDDTKDKAANTIEHEDIEDLDGCVVEHFSEDHVLHNDQEKELIKISEAKIREWSRGKEGNIRSLLSTLQYVLWPESGWKPVPLVDIIEGAAVKKAYQKALLCLHPDKLQQRGAAMHQKCIAEKVFDILQEAWKEFNSVTFG</sequence>
<dbReference type="Gene3D" id="1.10.287.110">
    <property type="entry name" value="DnaJ domain"/>
    <property type="match status" value="1"/>
</dbReference>
<dbReference type="PANTHER" id="PTHR23172">
    <property type="entry name" value="AUXILIN/CYCLIN G-ASSOCIATED KINASE-RELATED"/>
    <property type="match status" value="1"/>
</dbReference>
<evidence type="ECO:0000256" key="1">
    <source>
        <dbReference type="SAM" id="MobiDB-lite"/>
    </source>
</evidence>
<dbReference type="FunFam" id="1.10.287.110:FF:000043">
    <property type="entry name" value="J-domain protein required for chloroplast accumulation response 1"/>
    <property type="match status" value="1"/>
</dbReference>
<dbReference type="SUPFAM" id="SSF46565">
    <property type="entry name" value="Chaperone J-domain"/>
    <property type="match status" value="1"/>
</dbReference>
<protein>
    <submittedName>
        <fullName evidence="2">J domain-containing protein required for chloroplast accumulation response 1</fullName>
    </submittedName>
</protein>
<feature type="region of interest" description="Disordered" evidence="1">
    <location>
        <begin position="136"/>
        <end position="155"/>
    </location>
</feature>
<dbReference type="PANTHER" id="PTHR23172:SF64">
    <property type="entry name" value="J DOMAIN-CONTAINING PROTEIN REQUIRED FOR CHLOROPLAST ACCUMULATION RESPONSE 1"/>
    <property type="match status" value="1"/>
</dbReference>
<dbReference type="CDD" id="cd06257">
    <property type="entry name" value="DnaJ"/>
    <property type="match status" value="1"/>
</dbReference>
<dbReference type="ExpressionAtlas" id="A0A1D6PIA2">
    <property type="expression patterns" value="baseline and differential"/>
</dbReference>
<proteinExistence type="predicted"/>
<feature type="compositionally biased region" description="Polar residues" evidence="1">
    <location>
        <begin position="71"/>
        <end position="81"/>
    </location>
</feature>
<dbReference type="InterPro" id="IPR036869">
    <property type="entry name" value="J_dom_sf"/>
</dbReference>